<dbReference type="RefSeq" id="WP_123014156.1">
    <property type="nucleotide sequence ID" value="NZ_AP024912.1"/>
</dbReference>
<keyword evidence="7" id="KW-1185">Reference proteome</keyword>
<dbReference type="PROSITE" id="PS50111">
    <property type="entry name" value="CHEMOTAXIS_TRANSDUC_2"/>
    <property type="match status" value="1"/>
</dbReference>
<dbReference type="PRINTS" id="PR00260">
    <property type="entry name" value="CHEMTRNSDUCR"/>
</dbReference>
<comment type="subcellular location">
    <subcellularLocation>
        <location evidence="1">Membrane</location>
    </subcellularLocation>
</comment>
<name>A0ABV7CCK1_9VIBR</name>
<evidence type="ECO:0000256" key="4">
    <source>
        <dbReference type="PROSITE-ProRule" id="PRU00284"/>
    </source>
</evidence>
<dbReference type="Proteomes" id="UP001595384">
    <property type="component" value="Unassembled WGS sequence"/>
</dbReference>
<sequence>MKSLFLRMRTIHWLGAIFLFINALFFTESTVSQVLQYVVTFFLVIHDIDEKIWGVDSLKNVALYMKTFEQRDLSVPCDIDSTYNSEFGKVLEVINRFREEVRLALTDIQKQASASDGIADHLKGKVQSISARIGEQDTRVSEITQLVNVLDNTSAALQNKGEETRQQVESTRDGIIRSNETMGEMIQELSQYITSNDELQSKFTALSEQTSSIGQVIAVISNLADQTNLLALNAAIEAARAGEHGRGFAVVADEVRNLAASTQSSLDEINGIIAGISTAVLEAGEQMKLQSGAIESVSAHTQAGQEELLATCSSIDGILNLISNENNTDSVDIHQISRLVSDVSLEVEALKSLSGSNAKDCEELEKQGYRLRNVTEQIVQQLGTFKTR</sequence>
<dbReference type="EMBL" id="JBHRSE010000095">
    <property type="protein sequence ID" value="MFC3024926.1"/>
    <property type="molecule type" value="Genomic_DNA"/>
</dbReference>
<dbReference type="PANTHER" id="PTHR32089">
    <property type="entry name" value="METHYL-ACCEPTING CHEMOTAXIS PROTEIN MCPB"/>
    <property type="match status" value="1"/>
</dbReference>
<organism evidence="6 7">
    <name type="scientific">Vibrio zhugei</name>
    <dbReference type="NCBI Taxonomy" id="2479546"/>
    <lineage>
        <taxon>Bacteria</taxon>
        <taxon>Pseudomonadati</taxon>
        <taxon>Pseudomonadota</taxon>
        <taxon>Gammaproteobacteria</taxon>
        <taxon>Vibrionales</taxon>
        <taxon>Vibrionaceae</taxon>
        <taxon>Vibrio</taxon>
    </lineage>
</organism>
<dbReference type="Pfam" id="PF00015">
    <property type="entry name" value="MCPsignal"/>
    <property type="match status" value="1"/>
</dbReference>
<evidence type="ECO:0000256" key="2">
    <source>
        <dbReference type="ARBA" id="ARBA00023224"/>
    </source>
</evidence>
<dbReference type="PANTHER" id="PTHR32089:SF114">
    <property type="entry name" value="METHYL-ACCEPTING CHEMOTAXIS PROTEIN MCPB"/>
    <property type="match status" value="1"/>
</dbReference>
<evidence type="ECO:0000313" key="7">
    <source>
        <dbReference type="Proteomes" id="UP001595384"/>
    </source>
</evidence>
<accession>A0ABV7CCK1</accession>
<dbReference type="SUPFAM" id="SSF58104">
    <property type="entry name" value="Methyl-accepting chemotaxis protein (MCP) signaling domain"/>
    <property type="match status" value="1"/>
</dbReference>
<evidence type="ECO:0000256" key="1">
    <source>
        <dbReference type="ARBA" id="ARBA00004370"/>
    </source>
</evidence>
<keyword evidence="2 4" id="KW-0807">Transducer</keyword>
<comment type="caution">
    <text evidence="6">The sequence shown here is derived from an EMBL/GenBank/DDBJ whole genome shotgun (WGS) entry which is preliminary data.</text>
</comment>
<dbReference type="SMART" id="SM00283">
    <property type="entry name" value="MA"/>
    <property type="match status" value="1"/>
</dbReference>
<dbReference type="InterPro" id="IPR004089">
    <property type="entry name" value="MCPsignal_dom"/>
</dbReference>
<comment type="similarity">
    <text evidence="3">Belongs to the methyl-accepting chemotaxis (MCP) protein family.</text>
</comment>
<dbReference type="Gene3D" id="1.10.287.950">
    <property type="entry name" value="Methyl-accepting chemotaxis protein"/>
    <property type="match status" value="1"/>
</dbReference>
<protein>
    <submittedName>
        <fullName evidence="6">Methyl-accepting chemotaxis protein</fullName>
    </submittedName>
</protein>
<reference evidence="7" key="1">
    <citation type="journal article" date="2019" name="Int. J. Syst. Evol. Microbiol.">
        <title>The Global Catalogue of Microorganisms (GCM) 10K type strain sequencing project: providing services to taxonomists for standard genome sequencing and annotation.</title>
        <authorList>
            <consortium name="The Broad Institute Genomics Platform"/>
            <consortium name="The Broad Institute Genome Sequencing Center for Infectious Disease"/>
            <person name="Wu L."/>
            <person name="Ma J."/>
        </authorList>
    </citation>
    <scope>NUCLEOTIDE SEQUENCE [LARGE SCALE GENOMIC DNA]</scope>
    <source>
        <strain evidence="7">KCTC 62784</strain>
    </source>
</reference>
<feature type="domain" description="Methyl-accepting transducer" evidence="5">
    <location>
        <begin position="111"/>
        <end position="351"/>
    </location>
</feature>
<evidence type="ECO:0000256" key="3">
    <source>
        <dbReference type="ARBA" id="ARBA00029447"/>
    </source>
</evidence>
<evidence type="ECO:0000259" key="5">
    <source>
        <dbReference type="PROSITE" id="PS50111"/>
    </source>
</evidence>
<dbReference type="InterPro" id="IPR004090">
    <property type="entry name" value="Chemotax_Me-accpt_rcpt"/>
</dbReference>
<evidence type="ECO:0000313" key="6">
    <source>
        <dbReference type="EMBL" id="MFC3024926.1"/>
    </source>
</evidence>
<proteinExistence type="inferred from homology"/>
<gene>
    <name evidence="6" type="ORF">ACFODT_14000</name>
</gene>